<sequence length="220" mass="25228">MSNSDNMEYPEGHKTAFFVNPIIRYSQTDYLTQLRCSNKKAAQYEPLEGVAPATNSQRVRFAKQIAQNTRALITKHNNIHSAELYLRQKESFQRQVKEGMRLIEWTEGDDEDVEKFCRKQLRESGMSYAYVYDSDSDSNIDIDDETGNGSETGEKLYSEVEQGYPPHTQAPVIVSSVRNSVHDMIAPLSRQSTAGPFPSQHKRQEVTERLCCPQRQSRNR</sequence>
<comment type="caution">
    <text evidence="2">The sequence shown here is derived from an EMBL/GenBank/DDBJ whole genome shotgun (WGS) entry which is preliminary data.</text>
</comment>
<gene>
    <name evidence="2" type="ORF">BP5796_06339</name>
</gene>
<organism evidence="2 3">
    <name type="scientific">Coleophoma crateriformis</name>
    <dbReference type="NCBI Taxonomy" id="565419"/>
    <lineage>
        <taxon>Eukaryota</taxon>
        <taxon>Fungi</taxon>
        <taxon>Dikarya</taxon>
        <taxon>Ascomycota</taxon>
        <taxon>Pezizomycotina</taxon>
        <taxon>Leotiomycetes</taxon>
        <taxon>Helotiales</taxon>
        <taxon>Dermateaceae</taxon>
        <taxon>Coleophoma</taxon>
    </lineage>
</organism>
<accession>A0A3D8RWR1</accession>
<proteinExistence type="predicted"/>
<evidence type="ECO:0000313" key="3">
    <source>
        <dbReference type="Proteomes" id="UP000256328"/>
    </source>
</evidence>
<evidence type="ECO:0000313" key="2">
    <source>
        <dbReference type="EMBL" id="RDW78487.1"/>
    </source>
</evidence>
<feature type="region of interest" description="Disordered" evidence="1">
    <location>
        <begin position="189"/>
        <end position="220"/>
    </location>
</feature>
<protein>
    <submittedName>
        <fullName evidence="2">Uncharacterized protein</fullName>
    </submittedName>
</protein>
<dbReference type="OrthoDB" id="10458678at2759"/>
<reference evidence="2 3" key="1">
    <citation type="journal article" date="2018" name="IMA Fungus">
        <title>IMA Genome-F 9: Draft genome sequence of Annulohypoxylon stygium, Aspergillus mulundensis, Berkeleyomyces basicola (syn. Thielaviopsis basicola), Ceratocystis smalleyi, two Cercospora beticola strains, Coleophoma cylindrospora, Fusarium fracticaudum, Phialophora cf. hyalina, and Morchella septimelata.</title>
        <authorList>
            <person name="Wingfield B.D."/>
            <person name="Bills G.F."/>
            <person name="Dong Y."/>
            <person name="Huang W."/>
            <person name="Nel W.J."/>
            <person name="Swalarsk-Parry B.S."/>
            <person name="Vaghefi N."/>
            <person name="Wilken P.M."/>
            <person name="An Z."/>
            <person name="de Beer Z.W."/>
            <person name="De Vos L."/>
            <person name="Chen L."/>
            <person name="Duong T.A."/>
            <person name="Gao Y."/>
            <person name="Hammerbacher A."/>
            <person name="Kikkert J.R."/>
            <person name="Li Y."/>
            <person name="Li H."/>
            <person name="Li K."/>
            <person name="Li Q."/>
            <person name="Liu X."/>
            <person name="Ma X."/>
            <person name="Naidoo K."/>
            <person name="Pethybridge S.J."/>
            <person name="Sun J."/>
            <person name="Steenkamp E.T."/>
            <person name="van der Nest M.A."/>
            <person name="van Wyk S."/>
            <person name="Wingfield M.J."/>
            <person name="Xiong C."/>
            <person name="Yue Q."/>
            <person name="Zhang X."/>
        </authorList>
    </citation>
    <scope>NUCLEOTIDE SEQUENCE [LARGE SCALE GENOMIC DNA]</scope>
    <source>
        <strain evidence="2 3">BP5796</strain>
    </source>
</reference>
<dbReference type="EMBL" id="PDLN01000008">
    <property type="protein sequence ID" value="RDW78487.1"/>
    <property type="molecule type" value="Genomic_DNA"/>
</dbReference>
<dbReference type="Proteomes" id="UP000256328">
    <property type="component" value="Unassembled WGS sequence"/>
</dbReference>
<evidence type="ECO:0000256" key="1">
    <source>
        <dbReference type="SAM" id="MobiDB-lite"/>
    </source>
</evidence>
<name>A0A3D8RWR1_9HELO</name>
<keyword evidence="3" id="KW-1185">Reference proteome</keyword>
<dbReference type="AlphaFoldDB" id="A0A3D8RWR1"/>